<evidence type="ECO:0000313" key="2">
    <source>
        <dbReference type="Proteomes" id="UP000250369"/>
    </source>
</evidence>
<comment type="caution">
    <text evidence="1">The sequence shown here is derived from an EMBL/GenBank/DDBJ whole genome shotgun (WGS) entry which is preliminary data.</text>
</comment>
<sequence length="408" mass="46395">MLKSVCVQIKQWEGAKALTLVNKQVVLKVAYDEEWQTESLKEVTRGFEKQHQGVSVELLLDANLREKVLSGEIQADLMQMYNSDFHSYRKRGIVADLTPWVERSGLKVNERFHSGIFNLCRTADGIAGIPISATTKGVFYNKRWFQQAQISFPADNWTWNDFMDISLQLAKTRGQAEGDYAVRIPFHWEYLWSIVKSFDGAFFSPDGKAEGYLNGRTTVEAIQWVLDLIHKHKVSPQTNGYFDTSAFQNNQIGMIFEYFIPLQYLEAEMGDDLGIAAIPSWDSDKPAEQIPWLCGFGMSAGSSHPELAWSLLEVLTMKSNPLTGIVTEGFIAPLKQTYTDVGHDKNRNRNFILQQCNLMNNTRFTPTSSEFQHLDSTFSPNLNKLLEEGSDVQALLNDLARSWDESHR</sequence>
<evidence type="ECO:0008006" key="3">
    <source>
        <dbReference type="Google" id="ProtNLM"/>
    </source>
</evidence>
<evidence type="ECO:0000313" key="1">
    <source>
        <dbReference type="EMBL" id="RAV23238.1"/>
    </source>
</evidence>
<dbReference type="Proteomes" id="UP000250369">
    <property type="component" value="Unassembled WGS sequence"/>
</dbReference>
<dbReference type="Pfam" id="PF01547">
    <property type="entry name" value="SBP_bac_1"/>
    <property type="match status" value="1"/>
</dbReference>
<dbReference type="Gene3D" id="3.40.190.10">
    <property type="entry name" value="Periplasmic binding protein-like II"/>
    <property type="match status" value="1"/>
</dbReference>
<dbReference type="PANTHER" id="PTHR43649:SF12">
    <property type="entry name" value="DIACETYLCHITOBIOSE BINDING PROTEIN DASA"/>
    <property type="match status" value="1"/>
</dbReference>
<dbReference type="AlphaFoldDB" id="A0A329MVG3"/>
<proteinExistence type="predicted"/>
<name>A0A329MVG3_9BACL</name>
<organism evidence="1 2">
    <name type="scientific">Paenibacillus contaminans</name>
    <dbReference type="NCBI Taxonomy" id="450362"/>
    <lineage>
        <taxon>Bacteria</taxon>
        <taxon>Bacillati</taxon>
        <taxon>Bacillota</taxon>
        <taxon>Bacilli</taxon>
        <taxon>Bacillales</taxon>
        <taxon>Paenibacillaceae</taxon>
        <taxon>Paenibacillus</taxon>
    </lineage>
</organism>
<reference evidence="1 2" key="1">
    <citation type="journal article" date="2009" name="Int. J. Syst. Evol. Microbiol.">
        <title>Paenibacillus contaminans sp. nov., isolated from a contaminated laboratory plate.</title>
        <authorList>
            <person name="Chou J.H."/>
            <person name="Lee J.H."/>
            <person name="Lin M.C."/>
            <person name="Chang P.S."/>
            <person name="Arun A.B."/>
            <person name="Young C.C."/>
            <person name="Chen W.M."/>
        </authorList>
    </citation>
    <scope>NUCLEOTIDE SEQUENCE [LARGE SCALE GENOMIC DNA]</scope>
    <source>
        <strain evidence="1 2">CKOBP-6</strain>
    </source>
</reference>
<protein>
    <recommendedName>
        <fullName evidence="3">Carbohydrate ABC transporter substrate-binding protein</fullName>
    </recommendedName>
</protein>
<dbReference type="EMBL" id="QMFB01000001">
    <property type="protein sequence ID" value="RAV23238.1"/>
    <property type="molecule type" value="Genomic_DNA"/>
</dbReference>
<dbReference type="SUPFAM" id="SSF53850">
    <property type="entry name" value="Periplasmic binding protein-like II"/>
    <property type="match status" value="1"/>
</dbReference>
<gene>
    <name evidence="1" type="ORF">DQG23_03335</name>
</gene>
<dbReference type="InterPro" id="IPR050490">
    <property type="entry name" value="Bact_solute-bd_prot1"/>
</dbReference>
<accession>A0A329MVG3</accession>
<dbReference type="PANTHER" id="PTHR43649">
    <property type="entry name" value="ARABINOSE-BINDING PROTEIN-RELATED"/>
    <property type="match status" value="1"/>
</dbReference>
<keyword evidence="2" id="KW-1185">Reference proteome</keyword>
<dbReference type="InterPro" id="IPR006059">
    <property type="entry name" value="SBP"/>
</dbReference>